<feature type="transmembrane region" description="Helical" evidence="1">
    <location>
        <begin position="6"/>
        <end position="30"/>
    </location>
</feature>
<evidence type="ECO:0000313" key="3">
    <source>
        <dbReference type="Proteomes" id="UP001209318"/>
    </source>
</evidence>
<dbReference type="RefSeq" id="WP_263072597.1">
    <property type="nucleotide sequence ID" value="NZ_JAOUSF010000002.1"/>
</dbReference>
<keyword evidence="1" id="KW-1133">Transmembrane helix</keyword>
<protein>
    <submittedName>
        <fullName evidence="2">Uncharacterized protein</fullName>
    </submittedName>
</protein>
<sequence length="137" mass="15109">MKKALLAIVIGIGSVIIILGIFLIVSIFAFGSYHTSSSQVVIGDIAENRMNFSINASTKENTEKIVMLNKNNKITFRNLSPGAKINVIITDSNDDVVFTKKIEQNSTYSFSSVSGEGNMELEFYKGSYKGEIEIEEE</sequence>
<keyword evidence="1" id="KW-0472">Membrane</keyword>
<evidence type="ECO:0000256" key="1">
    <source>
        <dbReference type="SAM" id="Phobius"/>
    </source>
</evidence>
<evidence type="ECO:0000313" key="2">
    <source>
        <dbReference type="EMBL" id="MCU9613390.1"/>
    </source>
</evidence>
<dbReference type="Proteomes" id="UP001209318">
    <property type="component" value="Unassembled WGS sequence"/>
</dbReference>
<dbReference type="EMBL" id="JAOUSF010000002">
    <property type="protein sequence ID" value="MCU9613390.1"/>
    <property type="molecule type" value="Genomic_DNA"/>
</dbReference>
<comment type="caution">
    <text evidence="2">The sequence shown here is derived from an EMBL/GenBank/DDBJ whole genome shotgun (WGS) entry which is preliminary data.</text>
</comment>
<organism evidence="2 3">
    <name type="scientific">Perspicuibacillus lycopersici</name>
    <dbReference type="NCBI Taxonomy" id="1325689"/>
    <lineage>
        <taxon>Bacteria</taxon>
        <taxon>Bacillati</taxon>
        <taxon>Bacillota</taxon>
        <taxon>Bacilli</taxon>
        <taxon>Bacillales</taxon>
        <taxon>Bacillaceae</taxon>
        <taxon>Perspicuibacillus</taxon>
    </lineage>
</organism>
<accession>A0AAE3LMB1</accession>
<name>A0AAE3LMB1_9BACI</name>
<proteinExistence type="predicted"/>
<keyword evidence="3" id="KW-1185">Reference proteome</keyword>
<keyword evidence="1" id="KW-0812">Transmembrane</keyword>
<dbReference type="AlphaFoldDB" id="A0AAE3LMB1"/>
<reference evidence="2" key="1">
    <citation type="submission" date="2022-10" db="EMBL/GenBank/DDBJ databases">
        <title>Description of Fervidibacillus gen. nov. in the family Fervidibacillaceae fam. nov. with two species, Fervidibacillus albus sp. nov., and Fervidibacillus halotolerans sp. nov., isolated from tidal flat sediments.</title>
        <authorList>
            <person name="Kwon K.K."/>
            <person name="Yang S.-H."/>
        </authorList>
    </citation>
    <scope>NUCLEOTIDE SEQUENCE</scope>
    <source>
        <strain evidence="2">JCM 19140</strain>
    </source>
</reference>
<gene>
    <name evidence="2" type="ORF">OEV98_07455</name>
</gene>